<feature type="transmembrane region" description="Helical" evidence="10">
    <location>
        <begin position="210"/>
        <end position="231"/>
    </location>
</feature>
<evidence type="ECO:0000256" key="7">
    <source>
        <dbReference type="ARBA" id="ARBA00023136"/>
    </source>
</evidence>
<evidence type="ECO:0000256" key="2">
    <source>
        <dbReference type="ARBA" id="ARBA00022692"/>
    </source>
</evidence>
<protein>
    <submittedName>
        <fullName evidence="12">RING finger protein 145</fullName>
    </submittedName>
</protein>
<reference evidence="12" key="1">
    <citation type="submission" date="2020-04" db="EMBL/GenBank/DDBJ databases">
        <authorList>
            <person name="Neveu A P."/>
        </authorList>
    </citation>
    <scope>NUCLEOTIDE SEQUENCE</scope>
    <source>
        <tissue evidence="12">Whole embryo</tissue>
    </source>
</reference>
<organism evidence="12">
    <name type="scientific">Phallusia mammillata</name>
    <dbReference type="NCBI Taxonomy" id="59560"/>
    <lineage>
        <taxon>Eukaryota</taxon>
        <taxon>Metazoa</taxon>
        <taxon>Chordata</taxon>
        <taxon>Tunicata</taxon>
        <taxon>Ascidiacea</taxon>
        <taxon>Phlebobranchia</taxon>
        <taxon>Ascidiidae</taxon>
        <taxon>Phallusia</taxon>
    </lineage>
</organism>
<dbReference type="GO" id="GO:0016020">
    <property type="term" value="C:membrane"/>
    <property type="evidence" value="ECO:0007669"/>
    <property type="project" value="UniProtKB-SubCell"/>
</dbReference>
<dbReference type="Pfam" id="PF13639">
    <property type="entry name" value="zf-RING_2"/>
    <property type="match status" value="1"/>
</dbReference>
<keyword evidence="3" id="KW-0479">Metal-binding</keyword>
<evidence type="ECO:0000256" key="9">
    <source>
        <dbReference type="SAM" id="MobiDB-lite"/>
    </source>
</evidence>
<dbReference type="EMBL" id="LR789769">
    <property type="protein sequence ID" value="CAB3265631.1"/>
    <property type="molecule type" value="mRNA"/>
</dbReference>
<feature type="transmembrane region" description="Helical" evidence="10">
    <location>
        <begin position="72"/>
        <end position="94"/>
    </location>
</feature>
<keyword evidence="7 10" id="KW-0472">Membrane</keyword>
<dbReference type="GO" id="GO:0012505">
    <property type="term" value="C:endomembrane system"/>
    <property type="evidence" value="ECO:0007669"/>
    <property type="project" value="TreeGrafter"/>
</dbReference>
<dbReference type="GO" id="GO:0008270">
    <property type="term" value="F:zinc ion binding"/>
    <property type="evidence" value="ECO:0007669"/>
    <property type="project" value="UniProtKB-KW"/>
</dbReference>
<feature type="region of interest" description="Disordered" evidence="9">
    <location>
        <begin position="622"/>
        <end position="645"/>
    </location>
</feature>
<name>A0A6F9DR21_9ASCI</name>
<accession>A0A6F9DR21</accession>
<dbReference type="SMART" id="SM00744">
    <property type="entry name" value="RINGv"/>
    <property type="match status" value="1"/>
</dbReference>
<proteinExistence type="evidence at transcript level"/>
<dbReference type="PANTHER" id="PTHR22763">
    <property type="entry name" value="RING ZINC FINGER PROTEIN"/>
    <property type="match status" value="1"/>
</dbReference>
<dbReference type="Pfam" id="PF13705">
    <property type="entry name" value="TRC8_N"/>
    <property type="match status" value="1"/>
</dbReference>
<dbReference type="PANTHER" id="PTHR22763:SF191">
    <property type="entry name" value="RING FINGER PROTEIN 145 HOMOLOG"/>
    <property type="match status" value="1"/>
</dbReference>
<evidence type="ECO:0000256" key="1">
    <source>
        <dbReference type="ARBA" id="ARBA00004141"/>
    </source>
</evidence>
<keyword evidence="5" id="KW-0862">Zinc</keyword>
<keyword evidence="2 10" id="KW-0812">Transmembrane</keyword>
<feature type="domain" description="RING-type" evidence="11">
    <location>
        <begin position="569"/>
        <end position="607"/>
    </location>
</feature>
<feature type="transmembrane region" description="Helical" evidence="10">
    <location>
        <begin position="512"/>
        <end position="530"/>
    </location>
</feature>
<dbReference type="GO" id="GO:0043161">
    <property type="term" value="P:proteasome-mediated ubiquitin-dependent protein catabolic process"/>
    <property type="evidence" value="ECO:0007669"/>
    <property type="project" value="TreeGrafter"/>
</dbReference>
<evidence type="ECO:0000259" key="11">
    <source>
        <dbReference type="PROSITE" id="PS50089"/>
    </source>
</evidence>
<evidence type="ECO:0000256" key="5">
    <source>
        <dbReference type="ARBA" id="ARBA00022833"/>
    </source>
</evidence>
<dbReference type="SUPFAM" id="SSF57850">
    <property type="entry name" value="RING/U-box"/>
    <property type="match status" value="1"/>
</dbReference>
<feature type="transmembrane region" description="Helical" evidence="10">
    <location>
        <begin position="132"/>
        <end position="152"/>
    </location>
</feature>
<dbReference type="Gene3D" id="3.30.40.10">
    <property type="entry name" value="Zinc/RING finger domain, C3HC4 (zinc finger)"/>
    <property type="match status" value="1"/>
</dbReference>
<evidence type="ECO:0000256" key="6">
    <source>
        <dbReference type="ARBA" id="ARBA00022989"/>
    </source>
</evidence>
<feature type="transmembrane region" description="Helical" evidence="10">
    <location>
        <begin position="488"/>
        <end position="506"/>
    </location>
</feature>
<feature type="transmembrane region" description="Helical" evidence="10">
    <location>
        <begin position="439"/>
        <end position="467"/>
    </location>
</feature>
<dbReference type="GO" id="GO:0061630">
    <property type="term" value="F:ubiquitin protein ligase activity"/>
    <property type="evidence" value="ECO:0007669"/>
    <property type="project" value="TreeGrafter"/>
</dbReference>
<evidence type="ECO:0000256" key="4">
    <source>
        <dbReference type="ARBA" id="ARBA00022771"/>
    </source>
</evidence>
<evidence type="ECO:0000256" key="8">
    <source>
        <dbReference type="PROSITE-ProRule" id="PRU00175"/>
    </source>
</evidence>
<dbReference type="SMART" id="SM00184">
    <property type="entry name" value="RING"/>
    <property type="match status" value="1"/>
</dbReference>
<feature type="transmembrane region" description="Helical" evidence="10">
    <location>
        <begin position="284"/>
        <end position="312"/>
    </location>
</feature>
<feature type="transmembrane region" description="Helical" evidence="10">
    <location>
        <begin position="172"/>
        <end position="198"/>
    </location>
</feature>
<dbReference type="InterPro" id="IPR001841">
    <property type="entry name" value="Znf_RING"/>
</dbReference>
<dbReference type="InterPro" id="IPR025754">
    <property type="entry name" value="TRC8_N_dom"/>
</dbReference>
<dbReference type="InterPro" id="IPR050731">
    <property type="entry name" value="HRD1_E3_ubiq-ligases"/>
</dbReference>
<feature type="transmembrane region" description="Helical" evidence="10">
    <location>
        <begin position="370"/>
        <end position="392"/>
    </location>
</feature>
<keyword evidence="6 10" id="KW-1133">Transmembrane helix</keyword>
<evidence type="ECO:0000256" key="10">
    <source>
        <dbReference type="SAM" id="Phobius"/>
    </source>
</evidence>
<dbReference type="AlphaFoldDB" id="A0A6F9DR21"/>
<dbReference type="InterPro" id="IPR013083">
    <property type="entry name" value="Znf_RING/FYVE/PHD"/>
</dbReference>
<dbReference type="InterPro" id="IPR011016">
    <property type="entry name" value="Znf_RING-CH"/>
</dbReference>
<evidence type="ECO:0000313" key="12">
    <source>
        <dbReference type="EMBL" id="CAB3265631.1"/>
    </source>
</evidence>
<gene>
    <name evidence="12" type="primary">Rnf145</name>
</gene>
<feature type="transmembrane region" description="Helical" evidence="10">
    <location>
        <begin position="413"/>
        <end position="433"/>
    </location>
</feature>
<dbReference type="PROSITE" id="PS50089">
    <property type="entry name" value="ZF_RING_2"/>
    <property type="match status" value="1"/>
</dbReference>
<feature type="transmembrane region" description="Helical" evidence="10">
    <location>
        <begin position="39"/>
        <end position="66"/>
    </location>
</feature>
<sequence length="645" mass="73785">MEDTKLTQMGLGIILRTPGVVMIEMLYMEAISLQNLTVLSNSFFVTAFNPDVLLYLIAWSLVLMPLRILLKVYLHVVAGLCIIGSHYALFNLLVKRKIFEDNKDLNYYLQLNTSVQSEPWAKVACQHGAMDNCVSVFLFQVFLTLLSCWMIKSQSTKLMLYVWPLVPWITGGYSSTTLVQMLQLCHLLSIATVVFYLTSKVEQVILQAKLMVLKIKLVIGIFGWQGIITWAQEEYRVQYLLITCWVLRYTVQLYSNFYTSISLDGLYYSLFNMLDMNPTEMSNIASLIFVGFYTAVQCLTTTVNLFGLACIVKDVVRLQYFLIRSWLHWSVTDHPPDSVSGPLTGAIDGVTLLIMTLYTDILHFNDEGRFVLLIYILFTIASSQFQSIFSIVDPILMTLATAHTGSVWKHIRTVLLAFLLLFISGLLSYISLFTMRSTFWIFIVAYNYINTFSLMLGSLAIYFILMIDYLTIRGWNSLDDVMFYIRGACRAVEFCVTLCMCGYIMMTFYTEMTSMAGIIMLAVYTYYCIVQRGGKGWKIWTMRRQASNKVCSLPQASKKDLIEKKGDLCPICYQGMEADVRIMHCGHLFHENCLKKWFYIQDKCPMCYMEYNPNLNASKLKAGNESEHVSDNNATSPEPSESENT</sequence>
<comment type="subcellular location">
    <subcellularLocation>
        <location evidence="1">Membrane</location>
        <topology evidence="1">Multi-pass membrane protein</topology>
    </subcellularLocation>
</comment>
<keyword evidence="4 8" id="KW-0863">Zinc-finger</keyword>
<dbReference type="GO" id="GO:0036503">
    <property type="term" value="P:ERAD pathway"/>
    <property type="evidence" value="ECO:0007669"/>
    <property type="project" value="TreeGrafter"/>
</dbReference>
<evidence type="ECO:0000256" key="3">
    <source>
        <dbReference type="ARBA" id="ARBA00022723"/>
    </source>
</evidence>